<dbReference type="Proteomes" id="UP000196560">
    <property type="component" value="Unassembled WGS sequence"/>
</dbReference>
<dbReference type="RefSeq" id="WP_087186600.1">
    <property type="nucleotide sequence ID" value="NZ_NFHO01000007.1"/>
</dbReference>
<organism evidence="2 3">
    <name type="scientific">Enorma massiliensis</name>
    <dbReference type="NCBI Taxonomy" id="1472761"/>
    <lineage>
        <taxon>Bacteria</taxon>
        <taxon>Bacillati</taxon>
        <taxon>Actinomycetota</taxon>
        <taxon>Coriobacteriia</taxon>
        <taxon>Coriobacteriales</taxon>
        <taxon>Coriobacteriaceae</taxon>
        <taxon>Enorma</taxon>
    </lineage>
</organism>
<proteinExistence type="predicted"/>
<evidence type="ECO:0008006" key="4">
    <source>
        <dbReference type="Google" id="ProtNLM"/>
    </source>
</evidence>
<keyword evidence="1" id="KW-0732">Signal</keyword>
<accession>A0A1Y3U1C2</accession>
<evidence type="ECO:0000256" key="1">
    <source>
        <dbReference type="SAM" id="SignalP"/>
    </source>
</evidence>
<dbReference type="EMBL" id="NFHO01000007">
    <property type="protein sequence ID" value="OUN42593.1"/>
    <property type="molecule type" value="Genomic_DNA"/>
</dbReference>
<sequence length="132" mass="13351">MAPCSDVAGAVASMLCALGFAGVFCAPPSAGFCAEPIVVSQGAFAREARLADSGERGRVDVGVLVCREEAGAAEAACLAAERALRGAAWPIDVDGARIASADSDGSGPRGRDGSGRWLWGFTLICTVVRHVG</sequence>
<name>A0A1Y3U1C2_9ACTN</name>
<keyword evidence="3" id="KW-1185">Reference proteome</keyword>
<gene>
    <name evidence="2" type="ORF">B5G21_07115</name>
</gene>
<reference evidence="3" key="1">
    <citation type="submission" date="2017-04" db="EMBL/GenBank/DDBJ databases">
        <title>Function of individual gut microbiota members based on whole genome sequencing of pure cultures obtained from chicken caecum.</title>
        <authorList>
            <person name="Medvecky M."/>
            <person name="Cejkova D."/>
            <person name="Polansky O."/>
            <person name="Karasova D."/>
            <person name="Kubasova T."/>
            <person name="Cizek A."/>
            <person name="Rychlik I."/>
        </authorList>
    </citation>
    <scope>NUCLEOTIDE SEQUENCE [LARGE SCALE GENOMIC DNA]</scope>
    <source>
        <strain evidence="3">An70</strain>
    </source>
</reference>
<comment type="caution">
    <text evidence="2">The sequence shown here is derived from an EMBL/GenBank/DDBJ whole genome shotgun (WGS) entry which is preliminary data.</text>
</comment>
<protein>
    <recommendedName>
        <fullName evidence="4">DUF3168 domain-containing protein</fullName>
    </recommendedName>
</protein>
<dbReference type="AlphaFoldDB" id="A0A1Y3U1C2"/>
<evidence type="ECO:0000313" key="3">
    <source>
        <dbReference type="Proteomes" id="UP000196560"/>
    </source>
</evidence>
<feature type="signal peptide" evidence="1">
    <location>
        <begin position="1"/>
        <end position="25"/>
    </location>
</feature>
<evidence type="ECO:0000313" key="2">
    <source>
        <dbReference type="EMBL" id="OUN42593.1"/>
    </source>
</evidence>
<feature type="chain" id="PRO_5038762940" description="DUF3168 domain-containing protein" evidence="1">
    <location>
        <begin position="26"/>
        <end position="132"/>
    </location>
</feature>